<dbReference type="GO" id="GO:0016779">
    <property type="term" value="F:nucleotidyltransferase activity"/>
    <property type="evidence" value="ECO:0007669"/>
    <property type="project" value="UniProtKB-UniRule"/>
</dbReference>
<dbReference type="PANTHER" id="PTHR20882:SF14">
    <property type="entry name" value="CYTOPLASMIC TRNA 2-THIOLATION PROTEIN 2"/>
    <property type="match status" value="1"/>
</dbReference>
<reference evidence="5 6" key="1">
    <citation type="submission" date="2019-04" db="EMBL/GenBank/DDBJ databases">
        <title>Comparative genomics and transcriptomics to analyze fruiting body development in filamentous ascomycetes.</title>
        <authorList>
            <consortium name="DOE Joint Genome Institute"/>
            <person name="Lutkenhaus R."/>
            <person name="Traeger S."/>
            <person name="Breuer J."/>
            <person name="Kuo A."/>
            <person name="Lipzen A."/>
            <person name="Pangilinan J."/>
            <person name="Dilworth D."/>
            <person name="Sandor L."/>
            <person name="Poggeler S."/>
            <person name="Barry K."/>
            <person name="Grigoriev I.V."/>
            <person name="Nowrousian M."/>
        </authorList>
    </citation>
    <scope>NUCLEOTIDE SEQUENCE [LARGE SCALE GENOMIC DNA]</scope>
    <source>
        <strain evidence="5 6">CBS 389.68</strain>
    </source>
</reference>
<keyword evidence="4" id="KW-0472">Membrane</keyword>
<dbReference type="GO" id="GO:0000049">
    <property type="term" value="F:tRNA binding"/>
    <property type="evidence" value="ECO:0007669"/>
    <property type="project" value="InterPro"/>
</dbReference>
<accession>A0A4S2N4W6</accession>
<dbReference type="AlphaFoldDB" id="A0A4S2N4W6"/>
<dbReference type="Proteomes" id="UP000298138">
    <property type="component" value="Unassembled WGS sequence"/>
</dbReference>
<dbReference type="GO" id="GO:0005829">
    <property type="term" value="C:cytosol"/>
    <property type="evidence" value="ECO:0007669"/>
    <property type="project" value="TreeGrafter"/>
</dbReference>
<dbReference type="GO" id="GO:0002143">
    <property type="term" value="P:tRNA wobble position uridine thiolation"/>
    <property type="evidence" value="ECO:0007669"/>
    <property type="project" value="TreeGrafter"/>
</dbReference>
<evidence type="ECO:0000256" key="2">
    <source>
        <dbReference type="ARBA" id="ARBA00022694"/>
    </source>
</evidence>
<dbReference type="InterPro" id="IPR019407">
    <property type="entry name" value="CTU2"/>
</dbReference>
<evidence type="ECO:0000313" key="6">
    <source>
        <dbReference type="Proteomes" id="UP000298138"/>
    </source>
</evidence>
<dbReference type="HAMAP" id="MF_03054">
    <property type="entry name" value="CTU2"/>
    <property type="match status" value="1"/>
</dbReference>
<keyword evidence="6" id="KW-1185">Reference proteome</keyword>
<comment type="similarity">
    <text evidence="3">Belongs to the CTU2/NCS2 family.</text>
</comment>
<sequence>MTAPKCTRCPEPATHTLRSQPHCAACFSSFIRTKIVKRLESFRLIRRTGRGTEPIPTFIVPLSFGVASITLLDLLCWQMRKQMSYVTGPRYNIVVVHVDERILGGESGEGHLSPTQQVESLKSERFPEVQEWVVVNLEDIYDYRPRISSSTEEAHDIDGKEEGQSNKEAFEKLMQSLPSPTSRMDLAGVLRTRLVAEIGIKRRCEGVLWADTTTKLAQKAFAETAKGRGFALPWMISDVMSPYGIKFLYPLRELFMKELVTYAKELADPPLISLCWAYSEEPKHSAAKATSGRNITVDELMTQYFEQMEEQYPSIVSNVVRTANRLKVEDPNAEHCVICGLPGDGGASGLTLGAQEETEGISDGMCYGCLRSTHGATDKIDWPLGRT</sequence>
<evidence type="ECO:0000256" key="1">
    <source>
        <dbReference type="ARBA" id="ARBA00022490"/>
    </source>
</evidence>
<dbReference type="EMBL" id="ML220113">
    <property type="protein sequence ID" value="TGZ84260.1"/>
    <property type="molecule type" value="Genomic_DNA"/>
</dbReference>
<evidence type="ECO:0000256" key="3">
    <source>
        <dbReference type="HAMAP-Rule" id="MF_03054"/>
    </source>
</evidence>
<evidence type="ECO:0000313" key="5">
    <source>
        <dbReference type="EMBL" id="TGZ84260.1"/>
    </source>
</evidence>
<dbReference type="FunCoup" id="A0A4S2N4W6">
    <property type="interactions" value="172"/>
</dbReference>
<keyword evidence="2 3" id="KW-0819">tRNA processing</keyword>
<dbReference type="InParanoid" id="A0A4S2N4W6"/>
<dbReference type="GO" id="GO:0032447">
    <property type="term" value="P:protein urmylation"/>
    <property type="evidence" value="ECO:0007669"/>
    <property type="project" value="UniProtKB-UniRule"/>
</dbReference>
<comment type="pathway">
    <text evidence="3">tRNA modification; 5-methoxycarbonylmethyl-2-thiouridine-tRNA biosynthesis.</text>
</comment>
<evidence type="ECO:0000256" key="4">
    <source>
        <dbReference type="SAM" id="Phobius"/>
    </source>
</evidence>
<keyword evidence="4" id="KW-1133">Transmembrane helix</keyword>
<dbReference type="UniPathway" id="UPA00988"/>
<dbReference type="OrthoDB" id="25129at2759"/>
<keyword evidence="4" id="KW-0812">Transmembrane</keyword>
<dbReference type="Gene3D" id="3.40.50.620">
    <property type="entry name" value="HUPs"/>
    <property type="match status" value="1"/>
</dbReference>
<keyword evidence="1 3" id="KW-0963">Cytoplasm</keyword>
<comment type="function">
    <text evidence="3">Plays a central role in 2-thiolation of mcm(5)S(2)U at tRNA wobble positions of tRNA(Lys), tRNA(Glu) and tRNA(Gln). May act by forming a heterodimer with NCS6 that ligates sulfur from thiocarboxylated URM1 onto the uridine of tRNAs at wobble position. Prior mcm(5) tRNA modification by the elongator complex is required for 2-thiolation. May also be involved in protein urmylation.</text>
</comment>
<proteinExistence type="inferred from homology"/>
<dbReference type="PANTHER" id="PTHR20882">
    <property type="entry name" value="CYTOPLASMIC TRNA 2-THIOLATION PROTEIN 2"/>
    <property type="match status" value="1"/>
</dbReference>
<dbReference type="STRING" id="341454.A0A4S2N4W6"/>
<protein>
    <recommendedName>
        <fullName evidence="3">Cytoplasmic tRNA 2-thiolation protein 2</fullName>
    </recommendedName>
</protein>
<dbReference type="SUPFAM" id="SSF52402">
    <property type="entry name" value="Adenine nucleotide alpha hydrolases-like"/>
    <property type="match status" value="1"/>
</dbReference>
<organism evidence="5 6">
    <name type="scientific">Ascodesmis nigricans</name>
    <dbReference type="NCBI Taxonomy" id="341454"/>
    <lineage>
        <taxon>Eukaryota</taxon>
        <taxon>Fungi</taxon>
        <taxon>Dikarya</taxon>
        <taxon>Ascomycota</taxon>
        <taxon>Pezizomycotina</taxon>
        <taxon>Pezizomycetes</taxon>
        <taxon>Pezizales</taxon>
        <taxon>Ascodesmidaceae</taxon>
        <taxon>Ascodesmis</taxon>
    </lineage>
</organism>
<gene>
    <name evidence="3" type="primary">NCS2</name>
    <name evidence="3" type="synonym">CTU2</name>
    <name evidence="5" type="ORF">EX30DRAFT_303214</name>
</gene>
<comment type="subcellular location">
    <subcellularLocation>
        <location evidence="3">Cytoplasm</location>
    </subcellularLocation>
</comment>
<name>A0A4S2N4W6_9PEZI</name>
<dbReference type="InterPro" id="IPR014729">
    <property type="entry name" value="Rossmann-like_a/b/a_fold"/>
</dbReference>
<dbReference type="GO" id="GO:0016783">
    <property type="term" value="F:sulfurtransferase activity"/>
    <property type="evidence" value="ECO:0007669"/>
    <property type="project" value="TreeGrafter"/>
</dbReference>
<feature type="transmembrane region" description="Helical" evidence="4">
    <location>
        <begin position="58"/>
        <end position="77"/>
    </location>
</feature>
<dbReference type="Pfam" id="PF10288">
    <property type="entry name" value="CTU2"/>
    <property type="match status" value="1"/>
</dbReference>